<dbReference type="SUPFAM" id="SSF81606">
    <property type="entry name" value="PP2C-like"/>
    <property type="match status" value="1"/>
</dbReference>
<keyword evidence="1" id="KW-0479">Metal-binding</keyword>
<name>A0AA36CA50_9BILA</name>
<evidence type="ECO:0000256" key="5">
    <source>
        <dbReference type="SAM" id="MobiDB-lite"/>
    </source>
</evidence>
<proteinExistence type="inferred from homology"/>
<dbReference type="Gene3D" id="3.60.40.10">
    <property type="entry name" value="PPM-type phosphatase domain"/>
    <property type="match status" value="1"/>
</dbReference>
<accession>A0AA36CA50</accession>
<evidence type="ECO:0000256" key="2">
    <source>
        <dbReference type="ARBA" id="ARBA00022801"/>
    </source>
</evidence>
<evidence type="ECO:0000256" key="4">
    <source>
        <dbReference type="RuleBase" id="RU003465"/>
    </source>
</evidence>
<dbReference type="PROSITE" id="PS01032">
    <property type="entry name" value="PPM_1"/>
    <property type="match status" value="1"/>
</dbReference>
<comment type="caution">
    <text evidence="7">The sequence shown here is derived from an EMBL/GenBank/DDBJ whole genome shotgun (WGS) entry which is preliminary data.</text>
</comment>
<dbReference type="InterPro" id="IPR001932">
    <property type="entry name" value="PPM-type_phosphatase-like_dom"/>
</dbReference>
<feature type="domain" description="PPM-type phosphatase" evidence="6">
    <location>
        <begin position="159"/>
        <end position="520"/>
    </location>
</feature>
<dbReference type="PANTHER" id="PTHR13832:SF354">
    <property type="entry name" value="GM14138P"/>
    <property type="match status" value="1"/>
</dbReference>
<organism evidence="7 8">
    <name type="scientific">Mesorhabditis spiculigera</name>
    <dbReference type="NCBI Taxonomy" id="96644"/>
    <lineage>
        <taxon>Eukaryota</taxon>
        <taxon>Metazoa</taxon>
        <taxon>Ecdysozoa</taxon>
        <taxon>Nematoda</taxon>
        <taxon>Chromadorea</taxon>
        <taxon>Rhabditida</taxon>
        <taxon>Rhabditina</taxon>
        <taxon>Rhabditomorpha</taxon>
        <taxon>Rhabditoidea</taxon>
        <taxon>Rhabditidae</taxon>
        <taxon>Mesorhabditinae</taxon>
        <taxon>Mesorhabditis</taxon>
    </lineage>
</organism>
<dbReference type="InterPro" id="IPR000222">
    <property type="entry name" value="PP2C_BS"/>
</dbReference>
<dbReference type="PROSITE" id="PS51746">
    <property type="entry name" value="PPM_2"/>
    <property type="match status" value="1"/>
</dbReference>
<dbReference type="CDD" id="cd00143">
    <property type="entry name" value="PP2Cc"/>
    <property type="match status" value="1"/>
</dbReference>
<feature type="non-terminal residue" evidence="7">
    <location>
        <position position="1"/>
    </location>
</feature>
<dbReference type="AlphaFoldDB" id="A0AA36CA50"/>
<dbReference type="InterPro" id="IPR036457">
    <property type="entry name" value="PPM-type-like_dom_sf"/>
</dbReference>
<feature type="region of interest" description="Disordered" evidence="5">
    <location>
        <begin position="128"/>
        <end position="150"/>
    </location>
</feature>
<keyword evidence="8" id="KW-1185">Reference proteome</keyword>
<dbReference type="Proteomes" id="UP001177023">
    <property type="component" value="Unassembled WGS sequence"/>
</dbReference>
<comment type="similarity">
    <text evidence="4">Belongs to the PP2C family.</text>
</comment>
<keyword evidence="3 4" id="KW-0904">Protein phosphatase</keyword>
<dbReference type="EMBL" id="CATQJA010001013">
    <property type="protein sequence ID" value="CAJ0565242.1"/>
    <property type="molecule type" value="Genomic_DNA"/>
</dbReference>
<dbReference type="InterPro" id="IPR015655">
    <property type="entry name" value="PP2C"/>
</dbReference>
<evidence type="ECO:0000259" key="6">
    <source>
        <dbReference type="PROSITE" id="PS51746"/>
    </source>
</evidence>
<dbReference type="GO" id="GO:0005739">
    <property type="term" value="C:mitochondrion"/>
    <property type="evidence" value="ECO:0007669"/>
    <property type="project" value="TreeGrafter"/>
</dbReference>
<protein>
    <recommendedName>
        <fullName evidence="6">PPM-type phosphatase domain-containing protein</fullName>
    </recommendedName>
</protein>
<sequence length="542" mass="59125">MDGAMIARVVRSAITRVSTGMADQEEPTPPRVAMVVDVSDANFIGGFIPAIVEKQKHPYSRPEFLYFTEEETALSADQSVRPVICPKQPDKMPLYAGYAEVVNAGKTVENEDQACAKVLSLVQQGSEAEEAAEVGNSRSQTTERRPSDEDALMGIELESSTDESANGQCRAEAVLFGIYDGHAGSGAALMAAKCLHEHVKSRLSEVLEALLQLDRQESYVLARRRSESAYSITGSEGSNPGSLPRITSESLVIGALEAAFVDMDEQIAEEKQHWKIPGGCATICVLVILGKIYVANAGDCRAILATAGETRPMSRDHTPATERKRLQAMAFRHPELIGASFSRLEYSRCLAKKDLRRKVLYRDWFMDGWASKTVRETDLRPPMISDRLRKKRLLHTIGVSRGLGDHHLLTADDKLAIKPFLSPVPEVQVLAIRSLLSVTSLDVVIVASDGLWDVLTNEDAARIVRSALSSSEEADPSRYTQAAQELVAAARGNPGDHYRWTMNVGGPASTDDITAFVIPLKHALAPLQNGDDEDDDLLSLDS</sequence>
<dbReference type="GO" id="GO:0004741">
    <property type="term" value="F:[pyruvate dehydrogenase (acetyl-transferring)]-phosphatase activity"/>
    <property type="evidence" value="ECO:0007669"/>
    <property type="project" value="TreeGrafter"/>
</dbReference>
<dbReference type="GO" id="GO:0046872">
    <property type="term" value="F:metal ion binding"/>
    <property type="evidence" value="ECO:0007669"/>
    <property type="project" value="UniProtKB-KW"/>
</dbReference>
<keyword evidence="2 4" id="KW-0378">Hydrolase</keyword>
<evidence type="ECO:0000313" key="8">
    <source>
        <dbReference type="Proteomes" id="UP001177023"/>
    </source>
</evidence>
<reference evidence="7" key="1">
    <citation type="submission" date="2023-06" db="EMBL/GenBank/DDBJ databases">
        <authorList>
            <person name="Delattre M."/>
        </authorList>
    </citation>
    <scope>NUCLEOTIDE SEQUENCE</scope>
    <source>
        <strain evidence="7">AF72</strain>
    </source>
</reference>
<evidence type="ECO:0000313" key="7">
    <source>
        <dbReference type="EMBL" id="CAJ0565242.1"/>
    </source>
</evidence>
<evidence type="ECO:0000256" key="3">
    <source>
        <dbReference type="ARBA" id="ARBA00022912"/>
    </source>
</evidence>
<dbReference type="SMART" id="SM00332">
    <property type="entry name" value="PP2Cc"/>
    <property type="match status" value="1"/>
</dbReference>
<evidence type="ECO:0000256" key="1">
    <source>
        <dbReference type="ARBA" id="ARBA00022723"/>
    </source>
</evidence>
<dbReference type="PANTHER" id="PTHR13832">
    <property type="entry name" value="PROTEIN PHOSPHATASE 2C"/>
    <property type="match status" value="1"/>
</dbReference>
<dbReference type="Pfam" id="PF00481">
    <property type="entry name" value="PP2C"/>
    <property type="match status" value="2"/>
</dbReference>
<gene>
    <name evidence="7" type="ORF">MSPICULIGERA_LOCUS3894</name>
</gene>